<dbReference type="OrthoDB" id="4244911at2"/>
<proteinExistence type="predicted"/>
<dbReference type="Proteomes" id="UP000321234">
    <property type="component" value="Unassembled WGS sequence"/>
</dbReference>
<dbReference type="RefSeq" id="WP_147928355.1">
    <property type="nucleotide sequence ID" value="NZ_VKAC01000017.1"/>
</dbReference>
<reference evidence="1 2" key="1">
    <citation type="submission" date="2019-07" db="EMBL/GenBank/DDBJ databases">
        <title>Quadrisphaera sp. strain DD2A genome sequencing and assembly.</title>
        <authorList>
            <person name="Kim I."/>
        </authorList>
    </citation>
    <scope>NUCLEOTIDE SEQUENCE [LARGE SCALE GENOMIC DNA]</scope>
    <source>
        <strain evidence="1 2">DD2A</strain>
    </source>
</reference>
<organism evidence="1 2">
    <name type="scientific">Quadrisphaera setariae</name>
    <dbReference type="NCBI Taxonomy" id="2593304"/>
    <lineage>
        <taxon>Bacteria</taxon>
        <taxon>Bacillati</taxon>
        <taxon>Actinomycetota</taxon>
        <taxon>Actinomycetes</taxon>
        <taxon>Kineosporiales</taxon>
        <taxon>Kineosporiaceae</taxon>
        <taxon>Quadrisphaera</taxon>
    </lineage>
</organism>
<dbReference type="AlphaFoldDB" id="A0A5C8Z3A1"/>
<dbReference type="EMBL" id="VKAC01000017">
    <property type="protein sequence ID" value="TXR51794.1"/>
    <property type="molecule type" value="Genomic_DNA"/>
</dbReference>
<name>A0A5C8Z3A1_9ACTN</name>
<gene>
    <name evidence="1" type="ORF">FMM08_21295</name>
</gene>
<protein>
    <submittedName>
        <fullName evidence="1">Uncharacterized protein</fullName>
    </submittedName>
</protein>
<accession>A0A5C8Z3A1</accession>
<sequence>MSAHVPPGWPREVHPPDTDGFTRTASAWLLDLCPPDYRGHDVLVRHPLVLAVLAGHHVAAQAQGQRRAVATLRTDLAGAVGVDVVERALDALDSEQARLAAASRGVALVAEALRGVRRPPRL</sequence>
<evidence type="ECO:0000313" key="2">
    <source>
        <dbReference type="Proteomes" id="UP000321234"/>
    </source>
</evidence>
<keyword evidence="2" id="KW-1185">Reference proteome</keyword>
<comment type="caution">
    <text evidence="1">The sequence shown here is derived from an EMBL/GenBank/DDBJ whole genome shotgun (WGS) entry which is preliminary data.</text>
</comment>
<evidence type="ECO:0000313" key="1">
    <source>
        <dbReference type="EMBL" id="TXR51794.1"/>
    </source>
</evidence>